<dbReference type="InParanoid" id="A0A7J7CHK1"/>
<dbReference type="Gene3D" id="3.40.50.150">
    <property type="entry name" value="Vaccinia Virus protein VP39"/>
    <property type="match status" value="1"/>
</dbReference>
<dbReference type="PANTHER" id="PTHR33593">
    <property type="entry name" value="DUF1442 FAMILY PROTEIN"/>
    <property type="match status" value="1"/>
</dbReference>
<dbReference type="InterPro" id="IPR009902">
    <property type="entry name" value="DUF1442"/>
</dbReference>
<dbReference type="InterPro" id="IPR029063">
    <property type="entry name" value="SAM-dependent_MTases_sf"/>
</dbReference>
<dbReference type="AlphaFoldDB" id="A0A7J7CHK1"/>
<evidence type="ECO:0000313" key="2">
    <source>
        <dbReference type="EMBL" id="KAF5733514.1"/>
    </source>
</evidence>
<reference evidence="2 3" key="1">
    <citation type="journal article" date="2020" name="Nat. Commun.">
        <title>Genome of Tripterygium wilfordii and identification of cytochrome P450 involved in triptolide biosynthesis.</title>
        <authorList>
            <person name="Tu L."/>
            <person name="Su P."/>
            <person name="Zhang Z."/>
            <person name="Gao L."/>
            <person name="Wang J."/>
            <person name="Hu T."/>
            <person name="Zhou J."/>
            <person name="Zhang Y."/>
            <person name="Zhao Y."/>
            <person name="Liu Y."/>
            <person name="Song Y."/>
            <person name="Tong Y."/>
            <person name="Lu Y."/>
            <person name="Yang J."/>
            <person name="Xu C."/>
            <person name="Jia M."/>
            <person name="Peters R.J."/>
            <person name="Huang L."/>
            <person name="Gao W."/>
        </authorList>
    </citation>
    <scope>NUCLEOTIDE SEQUENCE [LARGE SCALE GENOMIC DNA]</scope>
    <source>
        <strain evidence="3">cv. XIE 37</strain>
        <tissue evidence="2">Leaf</tissue>
    </source>
</reference>
<dbReference type="Pfam" id="PF07279">
    <property type="entry name" value="DUF1442"/>
    <property type="match status" value="1"/>
</dbReference>
<dbReference type="OrthoDB" id="774871at2759"/>
<feature type="region of interest" description="Disordered" evidence="1">
    <location>
        <begin position="191"/>
        <end position="210"/>
    </location>
</feature>
<protein>
    <submittedName>
        <fullName evidence="2">Uncharacterized protein</fullName>
    </submittedName>
</protein>
<evidence type="ECO:0000256" key="1">
    <source>
        <dbReference type="SAM" id="MobiDB-lite"/>
    </source>
</evidence>
<keyword evidence="3" id="KW-1185">Reference proteome</keyword>
<dbReference type="PANTHER" id="PTHR33593:SF1">
    <property type="entry name" value="DUF1442 FAMILY PROTEIN"/>
    <property type="match status" value="1"/>
</dbReference>
<comment type="caution">
    <text evidence="2">The sequence shown here is derived from an EMBL/GenBank/DDBJ whole genome shotgun (WGS) entry which is preliminary data.</text>
</comment>
<organism evidence="2 3">
    <name type="scientific">Tripterygium wilfordii</name>
    <name type="common">Thunder God vine</name>
    <dbReference type="NCBI Taxonomy" id="458696"/>
    <lineage>
        <taxon>Eukaryota</taxon>
        <taxon>Viridiplantae</taxon>
        <taxon>Streptophyta</taxon>
        <taxon>Embryophyta</taxon>
        <taxon>Tracheophyta</taxon>
        <taxon>Spermatophyta</taxon>
        <taxon>Magnoliopsida</taxon>
        <taxon>eudicotyledons</taxon>
        <taxon>Gunneridae</taxon>
        <taxon>Pentapetalae</taxon>
        <taxon>rosids</taxon>
        <taxon>fabids</taxon>
        <taxon>Celastrales</taxon>
        <taxon>Celastraceae</taxon>
        <taxon>Tripterygium</taxon>
    </lineage>
</organism>
<dbReference type="Proteomes" id="UP000593562">
    <property type="component" value="Unassembled WGS sequence"/>
</dbReference>
<sequence>MEWSAASATKAYFDTLKLCENHRRRSNSWKTRELGSTEFLSALAAGMRAKLIVEVTPRVSPSTIALATAARHTGGRLVCILPEPVLPESKKIVKDMGLKDAIEFKTGDPSELLPSYRNIDFSLVDCKNDECTRLLKLLDVNPQRSMVVANNLVGDKKWLEGHVREKKEKIAVRSIKYPIGTGMEVTMISGTNGIEKQNQSPSRGSSLRKNTTKSNWVVNVDENGEEHIFRVINSTSEIKQCNKNQQPQTQSYHRQQKL</sequence>
<accession>A0A7J7CHK1</accession>
<evidence type="ECO:0000313" key="3">
    <source>
        <dbReference type="Proteomes" id="UP000593562"/>
    </source>
</evidence>
<dbReference type="EMBL" id="JAAARO010000017">
    <property type="protein sequence ID" value="KAF5733514.1"/>
    <property type="molecule type" value="Genomic_DNA"/>
</dbReference>
<gene>
    <name evidence="2" type="ORF">HS088_TW17G01058</name>
</gene>
<name>A0A7J7CHK1_TRIWF</name>
<proteinExistence type="predicted"/>